<dbReference type="PANTHER" id="PTHR33420:SF3">
    <property type="entry name" value="FIMBRIAL SUBUNIT ELFA"/>
    <property type="match status" value="1"/>
</dbReference>
<accession>W8UPB3</accession>
<evidence type="ECO:0000256" key="1">
    <source>
        <dbReference type="ARBA" id="ARBA00004561"/>
    </source>
</evidence>
<sequence length="188" mass="19970">MKMKKYSRGMASFVVMMMLSPVAAQAADGKVTFNGEVIENTCTVVNKDKTVTLPTVQRSALSSAGETAGVVPFTIDLTSCTPGADVSVYFEKDQYVSTEGRLKNTLSDGTEAENVDVELLNTRFTPINLAETPAVAADGTIARPDVIPVAVAEQDGSASLPFYARYYATDAATAGKVATYVNFTVVYP</sequence>
<reference evidence="6 7" key="1">
    <citation type="journal article" date="2014" name="Proc. Natl. Acad. Sci. U.S.A.">
        <title>Molecular dissection of the evolution of carbapenem-resistant multilocus sequence type 258 Klebsiella pneumoniae.</title>
        <authorList>
            <person name="Deleo F.R."/>
            <person name="Chen L."/>
            <person name="Porcella S.F."/>
            <person name="Martens C.A."/>
            <person name="Kobayashi S.D."/>
            <person name="Porter A.R."/>
            <person name="Chavda K.D."/>
            <person name="Jacobs M.R."/>
            <person name="Mathema B."/>
            <person name="Olsen R.J."/>
            <person name="Bonomo R.A."/>
            <person name="Musser J.M."/>
            <person name="Kreiswirth B.N."/>
        </authorList>
    </citation>
    <scope>NUCLEOTIDE SEQUENCE [LARGE SCALE GENOMIC DNA]</scope>
    <source>
        <strain evidence="6">30684/NJST258_2</strain>
    </source>
</reference>
<dbReference type="KEGG" id="kps:KPNJ2_04145"/>
<comment type="similarity">
    <text evidence="2">Belongs to the fimbrial protein family.</text>
</comment>
<evidence type="ECO:0000256" key="3">
    <source>
        <dbReference type="ARBA" id="ARBA00022729"/>
    </source>
</evidence>
<organism evidence="6 7">
    <name type="scientific">Klebsiella pneumoniae 30684/NJST258_2</name>
    <dbReference type="NCBI Taxonomy" id="1420013"/>
    <lineage>
        <taxon>Bacteria</taxon>
        <taxon>Pseudomonadati</taxon>
        <taxon>Pseudomonadota</taxon>
        <taxon>Gammaproteobacteria</taxon>
        <taxon>Enterobacterales</taxon>
        <taxon>Enterobacteriaceae</taxon>
        <taxon>Klebsiella/Raoultella group</taxon>
        <taxon>Klebsiella</taxon>
        <taxon>Klebsiella pneumoniae complex</taxon>
    </lineage>
</organism>
<dbReference type="InterPro" id="IPR039458">
    <property type="entry name" value="FimA-like"/>
</dbReference>
<keyword evidence="3 5" id="KW-0732">Signal</keyword>
<dbReference type="PATRIC" id="fig|1420013.3.peg.3898"/>
<dbReference type="Gene3D" id="2.60.40.1090">
    <property type="entry name" value="Fimbrial-type adhesion domain"/>
    <property type="match status" value="1"/>
</dbReference>
<protein>
    <submittedName>
        <fullName evidence="6">Major pilin protein fima</fullName>
    </submittedName>
</protein>
<evidence type="ECO:0000256" key="4">
    <source>
        <dbReference type="ARBA" id="ARBA00023263"/>
    </source>
</evidence>
<name>W8UPB3_KLEPN</name>
<feature type="chain" id="PRO_5004913744" evidence="5">
    <location>
        <begin position="27"/>
        <end position="188"/>
    </location>
</feature>
<evidence type="ECO:0000256" key="2">
    <source>
        <dbReference type="ARBA" id="ARBA00006671"/>
    </source>
</evidence>
<evidence type="ECO:0000313" key="6">
    <source>
        <dbReference type="EMBL" id="AHM80925.1"/>
    </source>
</evidence>
<dbReference type="InterPro" id="IPR036937">
    <property type="entry name" value="Adhesion_dom_fimbrial_sf"/>
</dbReference>
<proteinExistence type="inferred from homology"/>
<dbReference type="HOGENOM" id="CLU_088965_2_4_6"/>
<keyword evidence="4" id="KW-0281">Fimbrium</keyword>
<dbReference type="GO" id="GO:0009289">
    <property type="term" value="C:pilus"/>
    <property type="evidence" value="ECO:0007669"/>
    <property type="project" value="UniProtKB-SubCell"/>
</dbReference>
<dbReference type="Pfam" id="PF16970">
    <property type="entry name" value="FimA"/>
    <property type="match status" value="1"/>
</dbReference>
<dbReference type="InterPro" id="IPR008966">
    <property type="entry name" value="Adhesion_dom_sf"/>
</dbReference>
<dbReference type="AlphaFoldDB" id="W8UPB3"/>
<evidence type="ECO:0000256" key="5">
    <source>
        <dbReference type="SAM" id="SignalP"/>
    </source>
</evidence>
<dbReference type="GO" id="GO:0043709">
    <property type="term" value="P:cell adhesion involved in single-species biofilm formation"/>
    <property type="evidence" value="ECO:0007669"/>
    <property type="project" value="TreeGrafter"/>
</dbReference>
<dbReference type="SUPFAM" id="SSF49401">
    <property type="entry name" value="Bacterial adhesins"/>
    <property type="match status" value="1"/>
</dbReference>
<dbReference type="EMBL" id="CP006918">
    <property type="protein sequence ID" value="AHM80925.1"/>
    <property type="molecule type" value="Genomic_DNA"/>
</dbReference>
<feature type="signal peptide" evidence="5">
    <location>
        <begin position="1"/>
        <end position="26"/>
    </location>
</feature>
<dbReference type="PANTHER" id="PTHR33420">
    <property type="entry name" value="FIMBRIAL SUBUNIT ELFA-RELATED"/>
    <property type="match status" value="1"/>
</dbReference>
<gene>
    <name evidence="6" type="ORF">KPNJ2_04145</name>
</gene>
<comment type="subcellular location">
    <subcellularLocation>
        <location evidence="1">Fimbrium</location>
    </subcellularLocation>
</comment>
<evidence type="ECO:0000313" key="7">
    <source>
        <dbReference type="Proteomes" id="UP000019586"/>
    </source>
</evidence>
<dbReference type="InterPro" id="IPR050263">
    <property type="entry name" value="Bact_Fimbrial_Adh_Pro"/>
</dbReference>
<dbReference type="Proteomes" id="UP000019586">
    <property type="component" value="Chromosome"/>
</dbReference>